<keyword evidence="3" id="KW-1185">Reference proteome</keyword>
<reference evidence="2 3" key="1">
    <citation type="submission" date="2015-08" db="EMBL/GenBank/DDBJ databases">
        <title>Complete genome sequence of Sulfurifustis variabilis.</title>
        <authorList>
            <person name="Miura A."/>
            <person name="Kojima H."/>
            <person name="Fukui M."/>
        </authorList>
    </citation>
    <scope>NUCLEOTIDE SEQUENCE [LARGE SCALE GENOMIC DNA]</scope>
    <source>
        <strain evidence="3">skN76</strain>
    </source>
</reference>
<proteinExistence type="predicted"/>
<feature type="chain" id="PRO_5008571174" evidence="1">
    <location>
        <begin position="21"/>
        <end position="195"/>
    </location>
</feature>
<dbReference type="EMBL" id="AP014936">
    <property type="protein sequence ID" value="BAU48055.1"/>
    <property type="molecule type" value="Genomic_DNA"/>
</dbReference>
<dbReference type="AlphaFoldDB" id="A0A1B4V3V2"/>
<name>A0A1B4V3V2_9GAMM</name>
<evidence type="ECO:0000313" key="2">
    <source>
        <dbReference type="EMBL" id="BAU48055.1"/>
    </source>
</evidence>
<dbReference type="InterPro" id="IPR036527">
    <property type="entry name" value="SCP2_sterol-bd_dom_sf"/>
</dbReference>
<evidence type="ECO:0000256" key="1">
    <source>
        <dbReference type="SAM" id="SignalP"/>
    </source>
</evidence>
<dbReference type="RefSeq" id="WP_197703411.1">
    <property type="nucleotide sequence ID" value="NZ_AP014936.1"/>
</dbReference>
<protein>
    <submittedName>
        <fullName evidence="2">Sterol-binding protein</fullName>
    </submittedName>
</protein>
<dbReference type="Proteomes" id="UP000218899">
    <property type="component" value="Chromosome"/>
</dbReference>
<evidence type="ECO:0000313" key="3">
    <source>
        <dbReference type="Proteomes" id="UP000218899"/>
    </source>
</evidence>
<keyword evidence="1" id="KW-0732">Signal</keyword>
<accession>A0A1B4V3V2</accession>
<feature type="signal peptide" evidence="1">
    <location>
        <begin position="1"/>
        <end position="20"/>
    </location>
</feature>
<dbReference type="KEGG" id="sva:SVA_1493"/>
<dbReference type="SUPFAM" id="SSF55718">
    <property type="entry name" value="SCP-like"/>
    <property type="match status" value="1"/>
</dbReference>
<sequence length="195" mass="21290">MRFKSVMAAACVAMTGSAFAATDTAETSSPATAAIAEPAAAIQPDKLVLMSAQWAKAACDAWNQDPVLTQGLVDSEWVDNDGERGFKVLQIYRKDCKDAPRVEMRIAKRDGKAVCVYGGRVETAELIKKSDYVMFADTTRWQEMGRGEYGPMRAMMFGRLGFEGPKLEAMGNMGPFENFLLLTGKVPGETQECPK</sequence>
<organism evidence="2 3">
    <name type="scientific">Sulfurifustis variabilis</name>
    <dbReference type="NCBI Taxonomy" id="1675686"/>
    <lineage>
        <taxon>Bacteria</taxon>
        <taxon>Pseudomonadati</taxon>
        <taxon>Pseudomonadota</taxon>
        <taxon>Gammaproteobacteria</taxon>
        <taxon>Acidiferrobacterales</taxon>
        <taxon>Acidiferrobacteraceae</taxon>
        <taxon>Sulfurifustis</taxon>
    </lineage>
</organism>
<dbReference type="Gene3D" id="3.30.1050.10">
    <property type="entry name" value="SCP2 sterol-binding domain"/>
    <property type="match status" value="1"/>
</dbReference>
<gene>
    <name evidence="2" type="ORF">SVA_1493</name>
</gene>